<dbReference type="AlphaFoldDB" id="A0A926NWK3"/>
<dbReference type="PANTHER" id="PTHR42978">
    <property type="entry name" value="QUORUM-QUENCHING LACTONASE YTNP-RELATED-RELATED"/>
    <property type="match status" value="1"/>
</dbReference>
<evidence type="ECO:0000313" key="7">
    <source>
        <dbReference type="Proteomes" id="UP000598467"/>
    </source>
</evidence>
<proteinExistence type="inferred from homology"/>
<dbReference type="EMBL" id="JABFCZ010000002">
    <property type="protein sequence ID" value="MBD1544985.1"/>
    <property type="molecule type" value="Genomic_DNA"/>
</dbReference>
<dbReference type="InterPro" id="IPR036866">
    <property type="entry name" value="RibonucZ/Hydroxyglut_hydro"/>
</dbReference>
<comment type="caution">
    <text evidence="6">The sequence shown here is derived from an EMBL/GenBank/DDBJ whole genome shotgun (WGS) entry which is preliminary data.</text>
</comment>
<dbReference type="PROSITE" id="PS51318">
    <property type="entry name" value="TAT"/>
    <property type="match status" value="1"/>
</dbReference>
<evidence type="ECO:0000256" key="1">
    <source>
        <dbReference type="ARBA" id="ARBA00007749"/>
    </source>
</evidence>
<gene>
    <name evidence="6" type="ORF">HK439_01815</name>
</gene>
<name>A0A926NWK3_9HYPH</name>
<organism evidence="6 7">
    <name type="scientific">Roseibium aggregatum</name>
    <dbReference type="NCBI Taxonomy" id="187304"/>
    <lineage>
        <taxon>Bacteria</taxon>
        <taxon>Pseudomonadati</taxon>
        <taxon>Pseudomonadota</taxon>
        <taxon>Alphaproteobacteria</taxon>
        <taxon>Hyphomicrobiales</taxon>
        <taxon>Stappiaceae</taxon>
        <taxon>Roseibium</taxon>
    </lineage>
</organism>
<evidence type="ECO:0000256" key="4">
    <source>
        <dbReference type="ARBA" id="ARBA00022833"/>
    </source>
</evidence>
<evidence type="ECO:0000256" key="3">
    <source>
        <dbReference type="ARBA" id="ARBA00022801"/>
    </source>
</evidence>
<dbReference type="RefSeq" id="WP_190289657.1">
    <property type="nucleotide sequence ID" value="NZ_JABFCZ010000002.1"/>
</dbReference>
<feature type="domain" description="Metallo-beta-lactamase" evidence="5">
    <location>
        <begin position="87"/>
        <end position="291"/>
    </location>
</feature>
<dbReference type="Proteomes" id="UP000598467">
    <property type="component" value="Unassembled WGS sequence"/>
</dbReference>
<dbReference type="SMART" id="SM00849">
    <property type="entry name" value="Lactamase_B"/>
    <property type="match status" value="1"/>
</dbReference>
<dbReference type="InterPro" id="IPR001279">
    <property type="entry name" value="Metallo-B-lactamas"/>
</dbReference>
<evidence type="ECO:0000259" key="5">
    <source>
        <dbReference type="SMART" id="SM00849"/>
    </source>
</evidence>
<comment type="similarity">
    <text evidence="1">Belongs to the metallo-beta-lactamase superfamily.</text>
</comment>
<dbReference type="SUPFAM" id="SSF56281">
    <property type="entry name" value="Metallo-hydrolase/oxidoreductase"/>
    <property type="match status" value="1"/>
</dbReference>
<dbReference type="GO" id="GO:0016787">
    <property type="term" value="F:hydrolase activity"/>
    <property type="evidence" value="ECO:0007669"/>
    <property type="project" value="UniProtKB-KW"/>
</dbReference>
<sequence length="313" mass="33372">MPKFLNPALSRREMLAGGAAFLTLAGAGLKPSFAASGPIALGDMEVQVLSDGHLTLPMGFVLPDQTKEEVADLLTPHGMATDALTPDCNVTMLRTGDRLALFDVGSGANFQPTAGELLSALEAAGIGPADVTDVIFTHGHPDHLWGVLDDFDEPLFADAQYWVPQAEWDYWLADDTLANTPEERKTFVVGAQSRFEAIKDQVNMITPGMEVLPGVEAIDTSGHTPGHTSYMLHGGGDSLLVVGDAISNSVISFEKPTWHSGTDQDPDKGVKTRTALLDRLATDRTKIIGYHLPHPGQGVAERNGTAYRFVAAG</sequence>
<protein>
    <submittedName>
        <fullName evidence="6">MBL fold metallo-hydrolase</fullName>
    </submittedName>
</protein>
<keyword evidence="4" id="KW-0862">Zinc</keyword>
<dbReference type="GO" id="GO:0046872">
    <property type="term" value="F:metal ion binding"/>
    <property type="evidence" value="ECO:0007669"/>
    <property type="project" value="UniProtKB-KW"/>
</dbReference>
<dbReference type="InterPro" id="IPR051013">
    <property type="entry name" value="MBL_superfamily_lactonases"/>
</dbReference>
<dbReference type="CDD" id="cd07720">
    <property type="entry name" value="OPHC2-like_MBL-fold"/>
    <property type="match status" value="1"/>
</dbReference>
<keyword evidence="3" id="KW-0378">Hydrolase</keyword>
<dbReference type="Gene3D" id="3.60.15.10">
    <property type="entry name" value="Ribonuclease Z/Hydroxyacylglutathione hydrolase-like"/>
    <property type="match status" value="1"/>
</dbReference>
<evidence type="ECO:0000313" key="6">
    <source>
        <dbReference type="EMBL" id="MBD1544985.1"/>
    </source>
</evidence>
<dbReference type="Pfam" id="PF00753">
    <property type="entry name" value="Lactamase_B"/>
    <property type="match status" value="1"/>
</dbReference>
<evidence type="ECO:0000256" key="2">
    <source>
        <dbReference type="ARBA" id="ARBA00022723"/>
    </source>
</evidence>
<dbReference type="PANTHER" id="PTHR42978:SF6">
    <property type="entry name" value="QUORUM-QUENCHING LACTONASE YTNP-RELATED"/>
    <property type="match status" value="1"/>
</dbReference>
<accession>A0A926NWK3</accession>
<dbReference type="InterPro" id="IPR006311">
    <property type="entry name" value="TAT_signal"/>
</dbReference>
<reference evidence="6" key="1">
    <citation type="submission" date="2020-05" db="EMBL/GenBank/DDBJ databases">
        <title>Identification of trans-AT polyketide cluster in two marine bacteria, producers of a novel glutaramide-containing polyketide sesbanimide D and analogs.</title>
        <authorList>
            <person name="Kacar D."/>
            <person name="Rodriguez P."/>
            <person name="Canedo L."/>
            <person name="Gonzalez E."/>
            <person name="Galan B."/>
            <person name="De La Calle F."/>
            <person name="Garcia J.L."/>
        </authorList>
    </citation>
    <scope>NUCLEOTIDE SEQUENCE</scope>
    <source>
        <strain evidence="6">PHM038</strain>
    </source>
</reference>
<keyword evidence="2" id="KW-0479">Metal-binding</keyword>